<evidence type="ECO:0000256" key="11">
    <source>
        <dbReference type="SAM" id="MobiDB-lite"/>
    </source>
</evidence>
<dbReference type="InterPro" id="IPR051152">
    <property type="entry name" value="C.elegans_Orphan_NR"/>
</dbReference>
<keyword evidence="3 10" id="KW-0863">Zinc-finger</keyword>
<evidence type="ECO:0000256" key="10">
    <source>
        <dbReference type="RuleBase" id="RU004334"/>
    </source>
</evidence>
<evidence type="ECO:0008006" key="16">
    <source>
        <dbReference type="Google" id="ProtNLM"/>
    </source>
</evidence>
<keyword evidence="5 10" id="KW-0805">Transcription regulation</keyword>
<evidence type="ECO:0000313" key="15">
    <source>
        <dbReference type="Proteomes" id="UP000298663"/>
    </source>
</evidence>
<comment type="caution">
    <text evidence="14">The sequence shown here is derived from an EMBL/GenBank/DDBJ whole genome shotgun (WGS) entry which is preliminary data.</text>
</comment>
<dbReference type="Gene3D" id="1.10.565.10">
    <property type="entry name" value="Retinoid X Receptor"/>
    <property type="match status" value="1"/>
</dbReference>
<dbReference type="PROSITE" id="PS00031">
    <property type="entry name" value="NUCLEAR_REC_DBD_1"/>
    <property type="match status" value="1"/>
</dbReference>
<dbReference type="GO" id="GO:0043565">
    <property type="term" value="F:sequence-specific DNA binding"/>
    <property type="evidence" value="ECO:0007669"/>
    <property type="project" value="InterPro"/>
</dbReference>
<keyword evidence="4 10" id="KW-0862">Zinc</keyword>
<evidence type="ECO:0000256" key="8">
    <source>
        <dbReference type="ARBA" id="ARBA00023170"/>
    </source>
</evidence>
<dbReference type="Pfam" id="PF00105">
    <property type="entry name" value="zf-C4"/>
    <property type="match status" value="1"/>
</dbReference>
<dbReference type="SMART" id="SM00430">
    <property type="entry name" value="HOLI"/>
    <property type="match status" value="1"/>
</dbReference>
<protein>
    <recommendedName>
        <fullName evidence="16">Nuclear receptor domain-containing protein</fullName>
    </recommendedName>
</protein>
<reference evidence="14 15" key="1">
    <citation type="journal article" date="2015" name="Genome Biol.">
        <title>Comparative genomics of Steinernema reveals deeply conserved gene regulatory networks.</title>
        <authorList>
            <person name="Dillman A.R."/>
            <person name="Macchietto M."/>
            <person name="Porter C.F."/>
            <person name="Rogers A."/>
            <person name="Williams B."/>
            <person name="Antoshechkin I."/>
            <person name="Lee M.M."/>
            <person name="Goodwin Z."/>
            <person name="Lu X."/>
            <person name="Lewis E.E."/>
            <person name="Goodrich-Blair H."/>
            <person name="Stock S.P."/>
            <person name="Adams B.J."/>
            <person name="Sternberg P.W."/>
            <person name="Mortazavi A."/>
        </authorList>
    </citation>
    <scope>NUCLEOTIDE SEQUENCE [LARGE SCALE GENOMIC DNA]</scope>
    <source>
        <strain evidence="14 15">ALL</strain>
    </source>
</reference>
<dbReference type="PROSITE" id="PS51030">
    <property type="entry name" value="NUCLEAR_REC_DBD_2"/>
    <property type="match status" value="1"/>
</dbReference>
<dbReference type="PANTHER" id="PTHR45680:SF29">
    <property type="entry name" value="NUCLEAR HORMONE RECEPTOR FAMILY"/>
    <property type="match status" value="1"/>
</dbReference>
<dbReference type="EMBL" id="AZBU02000003">
    <property type="protein sequence ID" value="TKR87553.1"/>
    <property type="molecule type" value="Genomic_DNA"/>
</dbReference>
<proteinExistence type="inferred from homology"/>
<keyword evidence="7 10" id="KW-0804">Transcription</keyword>
<reference evidence="14 15" key="2">
    <citation type="journal article" date="2019" name="G3 (Bethesda)">
        <title>Hybrid Assembly of the Genome of the Entomopathogenic Nematode Steinernema carpocapsae Identifies the X-Chromosome.</title>
        <authorList>
            <person name="Serra L."/>
            <person name="Macchietto M."/>
            <person name="Macias-Munoz A."/>
            <person name="McGill C.J."/>
            <person name="Rodriguez I.M."/>
            <person name="Rodriguez B."/>
            <person name="Murad R."/>
            <person name="Mortazavi A."/>
        </authorList>
    </citation>
    <scope>NUCLEOTIDE SEQUENCE [LARGE SCALE GENOMIC DNA]</scope>
    <source>
        <strain evidence="14 15">ALL</strain>
    </source>
</reference>
<dbReference type="InterPro" id="IPR000536">
    <property type="entry name" value="Nucl_hrmn_rcpt_lig-bd"/>
</dbReference>
<feature type="compositionally biased region" description="Basic and acidic residues" evidence="11">
    <location>
        <begin position="89"/>
        <end position="100"/>
    </location>
</feature>
<dbReference type="SMART" id="SM00399">
    <property type="entry name" value="ZnF_C4"/>
    <property type="match status" value="1"/>
</dbReference>
<evidence type="ECO:0000256" key="3">
    <source>
        <dbReference type="ARBA" id="ARBA00022771"/>
    </source>
</evidence>
<accession>A0A4U5NWE4</accession>
<dbReference type="PANTHER" id="PTHR45680">
    <property type="entry name" value="NUCLEAR HORMONE RECEPTOR FAMILY"/>
    <property type="match status" value="1"/>
</dbReference>
<dbReference type="SUPFAM" id="SSF48508">
    <property type="entry name" value="Nuclear receptor ligand-binding domain"/>
    <property type="match status" value="1"/>
</dbReference>
<organism evidence="14 15">
    <name type="scientific">Steinernema carpocapsae</name>
    <name type="common">Entomopathogenic nematode</name>
    <dbReference type="NCBI Taxonomy" id="34508"/>
    <lineage>
        <taxon>Eukaryota</taxon>
        <taxon>Metazoa</taxon>
        <taxon>Ecdysozoa</taxon>
        <taxon>Nematoda</taxon>
        <taxon>Chromadorea</taxon>
        <taxon>Rhabditida</taxon>
        <taxon>Tylenchina</taxon>
        <taxon>Panagrolaimomorpha</taxon>
        <taxon>Strongyloidoidea</taxon>
        <taxon>Steinernematidae</taxon>
        <taxon>Steinernema</taxon>
    </lineage>
</organism>
<sequence length="396" mass="45396">MATLSTSAAANSSQDSIAICQICGATAHGLHFQVVACRACAAFFRRSAEAINRYKCRRVTEDCDMTKSNCRFCRLKKCKAEGMTLDELRFRRPQKQDQDSRSPSSHPTLDDPVQDVVEVSLQNSAEQSINLQRTALTVIDSITKPFIAIDQVESSPLQTLLDSFRRILPLPNKETIKISNSVDYQSHCLFCKQQMKRVADWVMTCREFAQLPTNDKCVMFENFWLSVHSFERCSQSVEVFGENGAIAMYMVTETVAAELPELEYEMPDVEAEQLKKLNEHFRKVNKFSFEQFVEPMKELNLADFEVVYLCFYKMWYVKKVSGLSPKTHKIADCLLEAASAEMHEFYVREFRTNNYAQRIIKLFELLEGLERTFAYCGRRTDDTETSKSQVGIPLLP</sequence>
<dbReference type="InterPro" id="IPR001628">
    <property type="entry name" value="Znf_hrmn_rcpt"/>
</dbReference>
<keyword evidence="2 10" id="KW-0479">Metal-binding</keyword>
<dbReference type="GO" id="GO:0008270">
    <property type="term" value="F:zinc ion binding"/>
    <property type="evidence" value="ECO:0007669"/>
    <property type="project" value="UniProtKB-KW"/>
</dbReference>
<keyword evidence="9 10" id="KW-0539">Nucleus</keyword>
<dbReference type="GO" id="GO:0005634">
    <property type="term" value="C:nucleus"/>
    <property type="evidence" value="ECO:0007669"/>
    <property type="project" value="UniProtKB-SubCell"/>
</dbReference>
<dbReference type="GO" id="GO:0003700">
    <property type="term" value="F:DNA-binding transcription factor activity"/>
    <property type="evidence" value="ECO:0007669"/>
    <property type="project" value="InterPro"/>
</dbReference>
<evidence type="ECO:0000256" key="4">
    <source>
        <dbReference type="ARBA" id="ARBA00022833"/>
    </source>
</evidence>
<keyword evidence="6 10" id="KW-0238">DNA-binding</keyword>
<evidence type="ECO:0000256" key="5">
    <source>
        <dbReference type="ARBA" id="ARBA00023015"/>
    </source>
</evidence>
<dbReference type="PROSITE" id="PS51843">
    <property type="entry name" value="NR_LBD"/>
    <property type="match status" value="1"/>
</dbReference>
<dbReference type="SUPFAM" id="SSF57716">
    <property type="entry name" value="Glucocorticoid receptor-like (DNA-binding domain)"/>
    <property type="match status" value="1"/>
</dbReference>
<dbReference type="Proteomes" id="UP000298663">
    <property type="component" value="Unassembled WGS sequence"/>
</dbReference>
<feature type="domain" description="Nuclear receptor" evidence="12">
    <location>
        <begin position="17"/>
        <end position="90"/>
    </location>
</feature>
<dbReference type="PRINTS" id="PR00047">
    <property type="entry name" value="STROIDFINGER"/>
</dbReference>
<comment type="similarity">
    <text evidence="1 10">Belongs to the nuclear hormone receptor family.</text>
</comment>
<dbReference type="OrthoDB" id="5815240at2759"/>
<evidence type="ECO:0000259" key="13">
    <source>
        <dbReference type="PROSITE" id="PS51843"/>
    </source>
</evidence>
<dbReference type="AlphaFoldDB" id="A0A4U5NWE4"/>
<evidence type="ECO:0000313" key="14">
    <source>
        <dbReference type="EMBL" id="TKR87553.1"/>
    </source>
</evidence>
<keyword evidence="8 10" id="KW-0675">Receptor</keyword>
<dbReference type="Pfam" id="PF00104">
    <property type="entry name" value="Hormone_recep"/>
    <property type="match status" value="1"/>
</dbReference>
<dbReference type="InterPro" id="IPR013088">
    <property type="entry name" value="Znf_NHR/GATA"/>
</dbReference>
<gene>
    <name evidence="14" type="ORF">L596_011930</name>
</gene>
<evidence type="ECO:0000256" key="9">
    <source>
        <dbReference type="ARBA" id="ARBA00023242"/>
    </source>
</evidence>
<feature type="domain" description="NR LBD" evidence="13">
    <location>
        <begin position="152"/>
        <end position="396"/>
    </location>
</feature>
<evidence type="ECO:0000256" key="1">
    <source>
        <dbReference type="ARBA" id="ARBA00005993"/>
    </source>
</evidence>
<dbReference type="Gene3D" id="3.30.50.10">
    <property type="entry name" value="Erythroid Transcription Factor GATA-1, subunit A"/>
    <property type="match status" value="1"/>
</dbReference>
<evidence type="ECO:0000259" key="12">
    <source>
        <dbReference type="PROSITE" id="PS51030"/>
    </source>
</evidence>
<keyword evidence="15" id="KW-1185">Reference proteome</keyword>
<comment type="subcellular location">
    <subcellularLocation>
        <location evidence="10">Nucleus</location>
    </subcellularLocation>
</comment>
<evidence type="ECO:0000256" key="2">
    <source>
        <dbReference type="ARBA" id="ARBA00022723"/>
    </source>
</evidence>
<feature type="region of interest" description="Disordered" evidence="11">
    <location>
        <begin position="89"/>
        <end position="113"/>
    </location>
</feature>
<evidence type="ECO:0000256" key="6">
    <source>
        <dbReference type="ARBA" id="ARBA00023125"/>
    </source>
</evidence>
<evidence type="ECO:0000256" key="7">
    <source>
        <dbReference type="ARBA" id="ARBA00023163"/>
    </source>
</evidence>
<name>A0A4U5NWE4_STECR</name>
<dbReference type="InterPro" id="IPR035500">
    <property type="entry name" value="NHR-like_dom_sf"/>
</dbReference>